<dbReference type="AlphaFoldDB" id="A0A382WLD5"/>
<protein>
    <submittedName>
        <fullName evidence="1">Uncharacterized protein</fullName>
    </submittedName>
</protein>
<sequence length="21" mass="2462">FLEGAPYFIPYDYQSFSSQSD</sequence>
<proteinExistence type="predicted"/>
<evidence type="ECO:0000313" key="1">
    <source>
        <dbReference type="EMBL" id="SVD59667.1"/>
    </source>
</evidence>
<reference evidence="1" key="1">
    <citation type="submission" date="2018-05" db="EMBL/GenBank/DDBJ databases">
        <authorList>
            <person name="Lanie J.A."/>
            <person name="Ng W.-L."/>
            <person name="Kazmierczak K.M."/>
            <person name="Andrzejewski T.M."/>
            <person name="Davidsen T.M."/>
            <person name="Wayne K.J."/>
            <person name="Tettelin H."/>
            <person name="Glass J.I."/>
            <person name="Rusch D."/>
            <person name="Podicherti R."/>
            <person name="Tsui H.-C.T."/>
            <person name="Winkler M.E."/>
        </authorList>
    </citation>
    <scope>NUCLEOTIDE SEQUENCE</scope>
</reference>
<organism evidence="1">
    <name type="scientific">marine metagenome</name>
    <dbReference type="NCBI Taxonomy" id="408172"/>
    <lineage>
        <taxon>unclassified sequences</taxon>
        <taxon>metagenomes</taxon>
        <taxon>ecological metagenomes</taxon>
    </lineage>
</organism>
<dbReference type="EMBL" id="UINC01160817">
    <property type="protein sequence ID" value="SVD59667.1"/>
    <property type="molecule type" value="Genomic_DNA"/>
</dbReference>
<gene>
    <name evidence="1" type="ORF">METZ01_LOCUS412521</name>
</gene>
<name>A0A382WLD5_9ZZZZ</name>
<accession>A0A382WLD5</accession>
<feature type="non-terminal residue" evidence="1">
    <location>
        <position position="1"/>
    </location>
</feature>